<evidence type="ECO:0000256" key="1">
    <source>
        <dbReference type="SAM" id="Phobius"/>
    </source>
</evidence>
<name>D2MMS1_9FIRM</name>
<dbReference type="OrthoDB" id="9782052at2"/>
<protein>
    <recommendedName>
        <fullName evidence="4">5-bromo-4-chloroindolyl phosphate hydrolysis protein</fullName>
    </recommendedName>
</protein>
<proteinExistence type="predicted"/>
<organism evidence="2 3">
    <name type="scientific">Bulleidia extructa W1219</name>
    <dbReference type="NCBI Taxonomy" id="679192"/>
    <lineage>
        <taxon>Bacteria</taxon>
        <taxon>Bacillati</taxon>
        <taxon>Bacillota</taxon>
        <taxon>Erysipelotrichia</taxon>
        <taxon>Erysipelotrichales</taxon>
        <taxon>Erysipelotrichaceae</taxon>
        <taxon>Bulleidia</taxon>
    </lineage>
</organism>
<evidence type="ECO:0000313" key="3">
    <source>
        <dbReference type="Proteomes" id="UP000005017"/>
    </source>
</evidence>
<keyword evidence="1" id="KW-0472">Membrane</keyword>
<keyword evidence="3" id="KW-1185">Reference proteome</keyword>
<feature type="transmembrane region" description="Helical" evidence="1">
    <location>
        <begin position="7"/>
        <end position="22"/>
    </location>
</feature>
<sequence>MEKLLKLFGNLLVIGILFRILLSLFNPILFLVFIGLILGIIGRIFKTAGMVTRKKEYRRERKYSIQEYAQLNDYLKKWFRYEATLQMDQGYELRLKNREYQGLDSLDVYESNGYVDHFQNFKNNQPEKYAALLQEMMVRAKTVSADDNVIDVQVTKHEEKENRFVERIDDLNTSIQDPEVKEALYKTRALLLQVEELEKSFPESKDKLRKLYEYYLPYLISILEKFAKVQVSKMNDDYDGSKDKLIRTVSLVNEAMENMISNMNDEDFMELNADMSTLEAILKKDGLTNDGRMESMKHEK</sequence>
<dbReference type="AlphaFoldDB" id="D2MMS1"/>
<evidence type="ECO:0008006" key="4">
    <source>
        <dbReference type="Google" id="ProtNLM"/>
    </source>
</evidence>
<dbReference type="Proteomes" id="UP000005017">
    <property type="component" value="Unassembled WGS sequence"/>
</dbReference>
<accession>D2MMS1</accession>
<feature type="transmembrane region" description="Helical" evidence="1">
    <location>
        <begin position="28"/>
        <end position="45"/>
    </location>
</feature>
<evidence type="ECO:0000313" key="2">
    <source>
        <dbReference type="EMBL" id="EFC06347.1"/>
    </source>
</evidence>
<keyword evidence="1" id="KW-1133">Transmembrane helix</keyword>
<dbReference type="eggNOG" id="COG4915">
    <property type="taxonomic scope" value="Bacteria"/>
</dbReference>
<dbReference type="EMBL" id="ADFR01000002">
    <property type="protein sequence ID" value="EFC06347.1"/>
    <property type="molecule type" value="Genomic_DNA"/>
</dbReference>
<dbReference type="RefSeq" id="WP_006626692.1">
    <property type="nucleotide sequence ID" value="NZ_ADFR01000002.1"/>
</dbReference>
<reference evidence="3" key="1">
    <citation type="submission" date="2009-12" db="EMBL/GenBank/DDBJ databases">
        <title>Sequence of Clostridiales genomosp. BVAB3 str. UPII9-5.</title>
        <authorList>
            <person name="Madupu R."/>
            <person name="Durkin A.S."/>
            <person name="Torralba M."/>
            <person name="Methe B."/>
            <person name="Sutton G.G."/>
            <person name="Strausberg R.L."/>
            <person name="Nelson K.E."/>
        </authorList>
    </citation>
    <scope>NUCLEOTIDE SEQUENCE [LARGE SCALE GENOMIC DNA]</scope>
    <source>
        <strain evidence="3">W1219</strain>
    </source>
</reference>
<keyword evidence="1" id="KW-0812">Transmembrane</keyword>
<dbReference type="STRING" id="679192.HMPREF9013_1055"/>
<gene>
    <name evidence="2" type="ORF">HMPREF9013_1055</name>
</gene>
<comment type="caution">
    <text evidence="2">The sequence shown here is derived from an EMBL/GenBank/DDBJ whole genome shotgun (WGS) entry which is preliminary data.</text>
</comment>